<reference evidence="1" key="1">
    <citation type="submission" date="2016-08" db="EMBL/GenBank/DDBJ databases">
        <authorList>
            <person name="Seilhamer J.J."/>
        </authorList>
    </citation>
    <scope>NUCLEOTIDE SEQUENCE</scope>
    <source>
        <strain evidence="1">86</strain>
    </source>
</reference>
<organism evidence="1">
    <name type="scientific">uncultured Sporomusa sp</name>
    <dbReference type="NCBI Taxonomy" id="307249"/>
    <lineage>
        <taxon>Bacteria</taxon>
        <taxon>Bacillati</taxon>
        <taxon>Bacillota</taxon>
        <taxon>Negativicutes</taxon>
        <taxon>Selenomonadales</taxon>
        <taxon>Sporomusaceae</taxon>
        <taxon>Sporomusa</taxon>
        <taxon>environmental samples</taxon>
    </lineage>
</organism>
<protein>
    <submittedName>
        <fullName evidence="1">Uncharacterized protein</fullName>
    </submittedName>
</protein>
<name>A0A212LNV8_9FIRM</name>
<dbReference type="EMBL" id="FMJE01000002">
    <property type="protein sequence ID" value="SCM79233.1"/>
    <property type="molecule type" value="Genomic_DNA"/>
</dbReference>
<gene>
    <name evidence="1" type="ORF">KL86SPO_20466</name>
</gene>
<evidence type="ECO:0000313" key="1">
    <source>
        <dbReference type="EMBL" id="SCM79233.1"/>
    </source>
</evidence>
<dbReference type="AlphaFoldDB" id="A0A212LNV8"/>
<proteinExistence type="predicted"/>
<accession>A0A212LNV8</accession>
<sequence length="36" mass="4234">MELLIKAQDTCVEYNGRDVLAINELELYVYDRIGWS</sequence>